<dbReference type="EMBL" id="JAUSVX010000019">
    <property type="protein sequence ID" value="MDQ0473941.1"/>
    <property type="molecule type" value="Genomic_DNA"/>
</dbReference>
<dbReference type="Gene3D" id="2.30.110.10">
    <property type="entry name" value="Electron Transport, Fmn-binding Protein, Chain A"/>
    <property type="match status" value="1"/>
</dbReference>
<dbReference type="PANTHER" id="PTHR30466:SF11">
    <property type="entry name" value="FLAVIN-DEPENDENT MONOOXYGENASE, REDUCTASE SUBUNIT HSAB"/>
    <property type="match status" value="1"/>
</dbReference>
<dbReference type="Pfam" id="PF01613">
    <property type="entry name" value="Flavin_Reduct"/>
    <property type="match status" value="1"/>
</dbReference>
<dbReference type="Proteomes" id="UP001242480">
    <property type="component" value="Unassembled WGS sequence"/>
</dbReference>
<proteinExistence type="inferred from homology"/>
<dbReference type="InterPro" id="IPR002563">
    <property type="entry name" value="Flavin_Rdtase-like_dom"/>
</dbReference>
<dbReference type="SUPFAM" id="SSF50475">
    <property type="entry name" value="FMN-binding split barrel"/>
    <property type="match status" value="1"/>
</dbReference>
<keyword evidence="5" id="KW-1185">Reference proteome</keyword>
<evidence type="ECO:0000256" key="2">
    <source>
        <dbReference type="ARBA" id="ARBA00023002"/>
    </source>
</evidence>
<keyword evidence="2" id="KW-0560">Oxidoreductase</keyword>
<dbReference type="SMART" id="SM00903">
    <property type="entry name" value="Flavin_Reduct"/>
    <property type="match status" value="1"/>
</dbReference>
<reference evidence="4 5" key="1">
    <citation type="submission" date="2023-07" db="EMBL/GenBank/DDBJ databases">
        <title>Genomic Encyclopedia of Type Strains, Phase IV (KMG-IV): sequencing the most valuable type-strain genomes for metagenomic binning, comparative biology and taxonomic classification.</title>
        <authorList>
            <person name="Goeker M."/>
        </authorList>
    </citation>
    <scope>NUCLEOTIDE SEQUENCE [LARGE SCALE GENOMIC DNA]</scope>
    <source>
        <strain evidence="4 5">DSM 19619</strain>
    </source>
</reference>
<evidence type="ECO:0000313" key="4">
    <source>
        <dbReference type="EMBL" id="MDQ0473941.1"/>
    </source>
</evidence>
<dbReference type="PANTHER" id="PTHR30466">
    <property type="entry name" value="FLAVIN REDUCTASE"/>
    <property type="match status" value="1"/>
</dbReference>
<evidence type="ECO:0000256" key="1">
    <source>
        <dbReference type="ARBA" id="ARBA00008898"/>
    </source>
</evidence>
<dbReference type="InterPro" id="IPR050268">
    <property type="entry name" value="NADH-dep_flavin_reductase"/>
</dbReference>
<dbReference type="InterPro" id="IPR012349">
    <property type="entry name" value="Split_barrel_FMN-bd"/>
</dbReference>
<sequence length="190" mass="20492">MQDKQKKAAAVGTVAAPARPIDARHFRTVLGNVPTGVVAVTATGSEQEPVGMIVGSFTSVSLNPPLVSFLADSLSSTQAKLQAAGRFCVNVLAADQERLCRKLAARGSARFDGVRWAPSALGNPVIEGIVAWIDCTIDTVIEIGDHHLIVGRVRELHTVSDRTPLLFFRGSYGDYLSNADRLLDRLLDWR</sequence>
<comment type="caution">
    <text evidence="4">The sequence shown here is derived from an EMBL/GenBank/DDBJ whole genome shotgun (WGS) entry which is preliminary data.</text>
</comment>
<accession>A0ABU0JKD5</accession>
<comment type="similarity">
    <text evidence="1">Belongs to the non-flavoprotein flavin reductase family.</text>
</comment>
<protein>
    <submittedName>
        <fullName evidence="4">Flavin reductase (DIM6/NTAB) family NADH-FMN oxidoreductase RutF</fullName>
    </submittedName>
</protein>
<dbReference type="RefSeq" id="WP_307282738.1">
    <property type="nucleotide sequence ID" value="NZ_JAUSVX010000019.1"/>
</dbReference>
<organism evidence="4 5">
    <name type="scientific">Labrys wisconsinensis</name>
    <dbReference type="NCBI Taxonomy" id="425677"/>
    <lineage>
        <taxon>Bacteria</taxon>
        <taxon>Pseudomonadati</taxon>
        <taxon>Pseudomonadota</taxon>
        <taxon>Alphaproteobacteria</taxon>
        <taxon>Hyphomicrobiales</taxon>
        <taxon>Xanthobacteraceae</taxon>
        <taxon>Labrys</taxon>
    </lineage>
</organism>
<name>A0ABU0JKD5_9HYPH</name>
<gene>
    <name evidence="4" type="ORF">QO011_006980</name>
</gene>
<evidence type="ECO:0000313" key="5">
    <source>
        <dbReference type="Proteomes" id="UP001242480"/>
    </source>
</evidence>
<feature type="domain" description="Flavin reductase like" evidence="3">
    <location>
        <begin position="30"/>
        <end position="174"/>
    </location>
</feature>
<evidence type="ECO:0000259" key="3">
    <source>
        <dbReference type="SMART" id="SM00903"/>
    </source>
</evidence>